<sequence length="300" mass="33132">MSPISDPWGVILIGVFISLVLYGIIVAQVFTYYQYSEKDPLWQKVFVGILFSLDSLSSALAMAWMYQLLIDNWGNIVAFESGDWLLGSDPMVAGVVAFMVQLFFAWRIHIIAGQPLLTMGIVACSFATLCGGIGTGIAVLWVKNYALFASFRPIAIVWLISATVGDISITVALTYHLRRRKGTFAATDRMLDRIVQLTIQNGLLTALVSIVDMTLYLSTPIPYHIALSFLMPKLYANTVLSSLNARRSLRPLGKITESGLGSISTTRAPDVVILSHDVRRPEVLVSTESHELTDVKNEWN</sequence>
<reference evidence="3" key="1">
    <citation type="journal article" date="2016" name="Mol. Biol. Evol.">
        <title>Comparative Genomics of Early-Diverging Mushroom-Forming Fungi Provides Insights into the Origins of Lignocellulose Decay Capabilities.</title>
        <authorList>
            <person name="Nagy L.G."/>
            <person name="Riley R."/>
            <person name="Tritt A."/>
            <person name="Adam C."/>
            <person name="Daum C."/>
            <person name="Floudas D."/>
            <person name="Sun H."/>
            <person name="Yadav J.S."/>
            <person name="Pangilinan J."/>
            <person name="Larsson K.H."/>
            <person name="Matsuura K."/>
            <person name="Barry K."/>
            <person name="Labutti K."/>
            <person name="Kuo R."/>
            <person name="Ohm R.A."/>
            <person name="Bhattacharya S.S."/>
            <person name="Shirouzu T."/>
            <person name="Yoshinaga Y."/>
            <person name="Martin F.M."/>
            <person name="Grigoriev I.V."/>
            <person name="Hibbett D.S."/>
        </authorList>
    </citation>
    <scope>NUCLEOTIDE SEQUENCE [LARGE SCALE GENOMIC DNA]</scope>
    <source>
        <strain evidence="3">CBS 109695</strain>
    </source>
</reference>
<dbReference type="PANTHER" id="PTHR40465">
    <property type="entry name" value="CHROMOSOME 1, WHOLE GENOME SHOTGUN SEQUENCE"/>
    <property type="match status" value="1"/>
</dbReference>
<feature type="transmembrane region" description="Helical" evidence="1">
    <location>
        <begin position="45"/>
        <end position="64"/>
    </location>
</feature>
<dbReference type="STRING" id="436010.A0A166QTY9"/>
<keyword evidence="1" id="KW-1133">Transmembrane helix</keyword>
<evidence type="ECO:0000259" key="2">
    <source>
        <dbReference type="Pfam" id="PF20152"/>
    </source>
</evidence>
<keyword evidence="1" id="KW-0812">Transmembrane</keyword>
<gene>
    <name evidence="3" type="ORF">FIBSPDRAFT_1040088</name>
</gene>
<evidence type="ECO:0000256" key="1">
    <source>
        <dbReference type="SAM" id="Phobius"/>
    </source>
</evidence>
<organism evidence="3">
    <name type="scientific">Athelia psychrophila</name>
    <dbReference type="NCBI Taxonomy" id="1759441"/>
    <lineage>
        <taxon>Eukaryota</taxon>
        <taxon>Fungi</taxon>
        <taxon>Dikarya</taxon>
        <taxon>Basidiomycota</taxon>
        <taxon>Agaricomycotina</taxon>
        <taxon>Agaricomycetes</taxon>
        <taxon>Agaricomycetidae</taxon>
        <taxon>Atheliales</taxon>
        <taxon>Atheliaceae</taxon>
        <taxon>Athelia</taxon>
    </lineage>
</organism>
<dbReference type="AlphaFoldDB" id="A0A166QTY9"/>
<dbReference type="PANTHER" id="PTHR40465:SF1">
    <property type="entry name" value="DUF6534 DOMAIN-CONTAINING PROTEIN"/>
    <property type="match status" value="1"/>
</dbReference>
<evidence type="ECO:0000313" key="3">
    <source>
        <dbReference type="EMBL" id="KZP27535.1"/>
    </source>
</evidence>
<proteinExistence type="predicted"/>
<dbReference type="Pfam" id="PF20152">
    <property type="entry name" value="DUF6534"/>
    <property type="match status" value="1"/>
</dbReference>
<keyword evidence="1" id="KW-0472">Membrane</keyword>
<feature type="domain" description="DUF6534" evidence="2">
    <location>
        <begin position="163"/>
        <end position="248"/>
    </location>
</feature>
<dbReference type="InterPro" id="IPR045339">
    <property type="entry name" value="DUF6534"/>
</dbReference>
<accession>A0A166QTY9</accession>
<name>A0A166QTY9_9AGAM</name>
<feature type="transmembrane region" description="Helical" evidence="1">
    <location>
        <begin position="84"/>
        <end position="104"/>
    </location>
</feature>
<feature type="transmembrane region" description="Helical" evidence="1">
    <location>
        <begin position="12"/>
        <end position="33"/>
    </location>
</feature>
<feature type="transmembrane region" description="Helical" evidence="1">
    <location>
        <begin position="198"/>
        <end position="217"/>
    </location>
</feature>
<feature type="transmembrane region" description="Helical" evidence="1">
    <location>
        <begin position="154"/>
        <end position="177"/>
    </location>
</feature>
<protein>
    <recommendedName>
        <fullName evidence="2">DUF6534 domain-containing protein</fullName>
    </recommendedName>
</protein>
<feature type="transmembrane region" description="Helical" evidence="1">
    <location>
        <begin position="116"/>
        <end position="142"/>
    </location>
</feature>
<dbReference type="OrthoDB" id="3265526at2759"/>
<dbReference type="EMBL" id="KV417508">
    <property type="protein sequence ID" value="KZP27535.1"/>
    <property type="molecule type" value="Genomic_DNA"/>
</dbReference>